<evidence type="ECO:0000259" key="6">
    <source>
        <dbReference type="PROSITE" id="PS51372"/>
    </source>
</evidence>
<dbReference type="InterPro" id="IPR036388">
    <property type="entry name" value="WH-like_DNA-bd_sf"/>
</dbReference>
<dbReference type="EMBL" id="JXJQ01000011">
    <property type="protein sequence ID" value="KJY60482.1"/>
    <property type="molecule type" value="Genomic_DNA"/>
</dbReference>
<dbReference type="Gene3D" id="1.10.10.10">
    <property type="entry name" value="Winged helix-like DNA-binding domain superfamily/Winged helix DNA-binding domain"/>
    <property type="match status" value="1"/>
</dbReference>
<dbReference type="GO" id="GO:0006355">
    <property type="term" value="P:regulation of DNA-templated transcription"/>
    <property type="evidence" value="ECO:0007669"/>
    <property type="project" value="InterPro"/>
</dbReference>
<dbReference type="Gene3D" id="3.40.50.2300">
    <property type="match status" value="1"/>
</dbReference>
<dbReference type="STRING" id="1218492.JG30_16090"/>
<evidence type="ECO:0000259" key="5">
    <source>
        <dbReference type="PROSITE" id="PS51099"/>
    </source>
</evidence>
<evidence type="ECO:0000256" key="2">
    <source>
        <dbReference type="ARBA" id="ARBA00022737"/>
    </source>
</evidence>
<keyword evidence="4" id="KW-0804">Transcription</keyword>
<dbReference type="InterPro" id="IPR013196">
    <property type="entry name" value="HTH_11"/>
</dbReference>
<dbReference type="Pfam" id="PF08279">
    <property type="entry name" value="HTH_11"/>
    <property type="match status" value="1"/>
</dbReference>
<dbReference type="PANTHER" id="PTHR30185:SF18">
    <property type="entry name" value="TRANSCRIPTIONAL REGULATOR MTLR"/>
    <property type="match status" value="1"/>
</dbReference>
<dbReference type="GO" id="GO:0008982">
    <property type="term" value="F:protein-N(PI)-phosphohistidine-sugar phosphotransferase activity"/>
    <property type="evidence" value="ECO:0007669"/>
    <property type="project" value="InterPro"/>
</dbReference>
<dbReference type="HOGENOM" id="CLU_013442_2_0_9"/>
<dbReference type="PANTHER" id="PTHR30185">
    <property type="entry name" value="CRYPTIC BETA-GLUCOSIDE BGL OPERON ANTITERMINATOR"/>
    <property type="match status" value="1"/>
</dbReference>
<evidence type="ECO:0000313" key="8">
    <source>
        <dbReference type="Proteomes" id="UP000033558"/>
    </source>
</evidence>
<evidence type="ECO:0000313" key="7">
    <source>
        <dbReference type="EMBL" id="KJY60482.1"/>
    </source>
</evidence>
<keyword evidence="8" id="KW-1185">Reference proteome</keyword>
<dbReference type="PROSITE" id="PS51099">
    <property type="entry name" value="PTS_EIIB_TYPE_2"/>
    <property type="match status" value="1"/>
</dbReference>
<keyword evidence="3" id="KW-0805">Transcription regulation</keyword>
<dbReference type="SUPFAM" id="SSF52794">
    <property type="entry name" value="PTS system IIB component-like"/>
    <property type="match status" value="1"/>
</dbReference>
<feature type="domain" description="PRD" evidence="6">
    <location>
        <begin position="299"/>
        <end position="404"/>
    </location>
</feature>
<dbReference type="InterPro" id="IPR013011">
    <property type="entry name" value="PTS_EIIB_2"/>
</dbReference>
<feature type="domain" description="PTS EIIB type-2" evidence="5">
    <location>
        <begin position="406"/>
        <end position="495"/>
    </location>
</feature>
<keyword evidence="2" id="KW-0677">Repeat</keyword>
<reference evidence="7 8" key="1">
    <citation type="submission" date="2015-01" db="EMBL/GenBank/DDBJ databases">
        <title>Comparative genomics of the lactic acid bacteria isolated from the honey bee gut.</title>
        <authorList>
            <person name="Ellegaard K.M."/>
            <person name="Tamarit D."/>
            <person name="Javelind E."/>
            <person name="Olofsson T."/>
            <person name="Andersson S.G."/>
            <person name="Vasquez A."/>
        </authorList>
    </citation>
    <scope>NUCLEOTIDE SEQUENCE [LARGE SCALE GENOMIC DNA]</scope>
    <source>
        <strain evidence="7 8">Bin4</strain>
    </source>
</reference>
<dbReference type="AlphaFoldDB" id="A0A0F4LNS7"/>
<dbReference type="PATRIC" id="fig|1218492.5.peg.1667"/>
<gene>
    <name evidence="7" type="ORF">JG30_16090</name>
</gene>
<dbReference type="InterPro" id="IPR036095">
    <property type="entry name" value="PTS_EIIB-like_sf"/>
</dbReference>
<dbReference type="SUPFAM" id="SSF63520">
    <property type="entry name" value="PTS-regulatory domain, PRD"/>
    <property type="match status" value="1"/>
</dbReference>
<dbReference type="InterPro" id="IPR036634">
    <property type="entry name" value="PRD_sf"/>
</dbReference>
<dbReference type="CDD" id="cd05568">
    <property type="entry name" value="PTS_IIB_bgl_like"/>
    <property type="match status" value="1"/>
</dbReference>
<evidence type="ECO:0000256" key="1">
    <source>
        <dbReference type="ARBA" id="ARBA00022679"/>
    </source>
</evidence>
<keyword evidence="1" id="KW-0808">Transferase</keyword>
<dbReference type="PROSITE" id="PS51372">
    <property type="entry name" value="PRD_2"/>
    <property type="match status" value="1"/>
</dbReference>
<dbReference type="Proteomes" id="UP000033558">
    <property type="component" value="Unassembled WGS sequence"/>
</dbReference>
<proteinExistence type="predicted"/>
<dbReference type="GO" id="GO:0009401">
    <property type="term" value="P:phosphoenolpyruvate-dependent sugar phosphotransferase system"/>
    <property type="evidence" value="ECO:0007669"/>
    <property type="project" value="InterPro"/>
</dbReference>
<evidence type="ECO:0000256" key="3">
    <source>
        <dbReference type="ARBA" id="ARBA00023015"/>
    </source>
</evidence>
<dbReference type="InterPro" id="IPR011608">
    <property type="entry name" value="PRD"/>
</dbReference>
<dbReference type="Gene3D" id="1.10.1790.10">
    <property type="entry name" value="PRD domain"/>
    <property type="match status" value="1"/>
</dbReference>
<comment type="caution">
    <text evidence="7">The sequence shown here is derived from an EMBL/GenBank/DDBJ whole genome shotgun (WGS) entry which is preliminary data.</text>
</comment>
<organism evidence="7 8">
    <name type="scientific">Bombilactobacillus mellifer</name>
    <dbReference type="NCBI Taxonomy" id="1218492"/>
    <lineage>
        <taxon>Bacteria</taxon>
        <taxon>Bacillati</taxon>
        <taxon>Bacillota</taxon>
        <taxon>Bacilli</taxon>
        <taxon>Lactobacillales</taxon>
        <taxon>Lactobacillaceae</taxon>
        <taxon>Bombilactobacillus</taxon>
    </lineage>
</organism>
<dbReference type="Pfam" id="PF00874">
    <property type="entry name" value="PRD"/>
    <property type="match status" value="1"/>
</dbReference>
<protein>
    <submittedName>
        <fullName evidence="7">PTS IIB domain transcriptional regulator</fullName>
    </submittedName>
</protein>
<dbReference type="InterPro" id="IPR050661">
    <property type="entry name" value="BglG_antiterminators"/>
</dbReference>
<evidence type="ECO:0000256" key="4">
    <source>
        <dbReference type="ARBA" id="ARBA00023163"/>
    </source>
</evidence>
<accession>A0A0F4LNS7</accession>
<name>A0A0F4LNS7_9LACO</name>
<sequence length="675" mass="77497">MYLSSRLKKILLLLLNARQALTIHQIACQLQLSERTVYRELATVRQVIEKQNLELITIPQRGLIVQGKQSVIAQLIRNISQNKVVQDYLVTERIDLTMLYLLVSSDYIKQKTIALALNVSVSTVKKDLPQVRIQLQHWNLQLISKKSEGLFVKGFIYQRQIAMMNLLVKDSQTTELLHWLQGQGPADNSFLNLMSQTFGKLFTHVYTVVMPILQQEQVQVSDSELIEFAILVGLWFNSWQQQQAIIFQESIAPLTKKTQQIDTLLQQNLVHGHLDHNYQDYLRWLIQIYIGEKDLVTSWDGQAMLIKSDLLVQKVEERLGISLSNDNDLLRGLQRHLNKAVNRIESGITIRNPLTKEIQANYSTIYTIVAAATRQLFGAQYFPDDEIGYLVMYFAIALDKLVQRSFNVLIVCSSGMGSAKMLASRVEREIPEITVKKVTSIIEMEHLDLTQFDLILSTVPLEIKGHDLLRVSPLLSTVEKELIERKVEAHKYRSLSHTQHPMQKNPDRRDALTILTEMTTILKSVTKLLRELEVSKITITQGERLQTQIISYLQRHAGLNSQEVQQLSYNWSKNFYRLPEQNIAILNCPLQTKRNSKIFILKIQNQSDCCALNKLQILTFCHGPMMVASMTSVLSKVIIHLSTSNKTQAAIENANKEQIRAYLSETFKRSFEEIF</sequence>
<dbReference type="OrthoDB" id="3175596at2"/>
<dbReference type="RefSeq" id="WP_046317853.1">
    <property type="nucleotide sequence ID" value="NZ_JBHSZT010000003.1"/>
</dbReference>